<name>A0AAE1QFL4_9EUCA</name>
<sequence length="76" mass="8321">MELCVSPKTQCGVMYLTQPLHHQDLCCASSWLATHGNCVTCGPRPNQQMISEQQWAPEVRHAGPLACGHALVPTNH</sequence>
<proteinExistence type="predicted"/>
<dbReference type="Proteomes" id="UP001292094">
    <property type="component" value="Unassembled WGS sequence"/>
</dbReference>
<comment type="caution">
    <text evidence="1">The sequence shown here is derived from an EMBL/GenBank/DDBJ whole genome shotgun (WGS) entry which is preliminary data.</text>
</comment>
<gene>
    <name evidence="1" type="ORF">Pmani_003932</name>
</gene>
<dbReference type="AlphaFoldDB" id="A0AAE1QFL4"/>
<evidence type="ECO:0000313" key="2">
    <source>
        <dbReference type="Proteomes" id="UP001292094"/>
    </source>
</evidence>
<accession>A0AAE1QFL4</accession>
<evidence type="ECO:0000313" key="1">
    <source>
        <dbReference type="EMBL" id="KAK4325481.1"/>
    </source>
</evidence>
<dbReference type="EMBL" id="JAWZYT010000277">
    <property type="protein sequence ID" value="KAK4325481.1"/>
    <property type="molecule type" value="Genomic_DNA"/>
</dbReference>
<reference evidence="1" key="1">
    <citation type="submission" date="2023-11" db="EMBL/GenBank/DDBJ databases">
        <title>Genome assemblies of two species of porcelain crab, Petrolisthes cinctipes and Petrolisthes manimaculis (Anomura: Porcellanidae).</title>
        <authorList>
            <person name="Angst P."/>
        </authorList>
    </citation>
    <scope>NUCLEOTIDE SEQUENCE</scope>
    <source>
        <strain evidence="1">PB745_02</strain>
        <tissue evidence="1">Gill</tissue>
    </source>
</reference>
<protein>
    <submittedName>
        <fullName evidence="1">Uncharacterized protein</fullName>
    </submittedName>
</protein>
<keyword evidence="2" id="KW-1185">Reference proteome</keyword>
<organism evidence="1 2">
    <name type="scientific">Petrolisthes manimaculis</name>
    <dbReference type="NCBI Taxonomy" id="1843537"/>
    <lineage>
        <taxon>Eukaryota</taxon>
        <taxon>Metazoa</taxon>
        <taxon>Ecdysozoa</taxon>
        <taxon>Arthropoda</taxon>
        <taxon>Crustacea</taxon>
        <taxon>Multicrustacea</taxon>
        <taxon>Malacostraca</taxon>
        <taxon>Eumalacostraca</taxon>
        <taxon>Eucarida</taxon>
        <taxon>Decapoda</taxon>
        <taxon>Pleocyemata</taxon>
        <taxon>Anomura</taxon>
        <taxon>Galatheoidea</taxon>
        <taxon>Porcellanidae</taxon>
        <taxon>Petrolisthes</taxon>
    </lineage>
</organism>